<dbReference type="eggNOG" id="COG0501">
    <property type="taxonomic scope" value="Bacteria"/>
</dbReference>
<evidence type="ECO:0000313" key="11">
    <source>
        <dbReference type="EMBL" id="ORV80999.1"/>
    </source>
</evidence>
<dbReference type="PANTHER" id="PTHR34978:SF3">
    <property type="entry name" value="SLR0241 PROTEIN"/>
    <property type="match status" value="1"/>
</dbReference>
<dbReference type="InterPro" id="IPR052173">
    <property type="entry name" value="Beta-lactam_resp_regulator"/>
</dbReference>
<feature type="transmembrane region" description="Helical" evidence="7">
    <location>
        <begin position="38"/>
        <end position="62"/>
    </location>
</feature>
<evidence type="ECO:0000313" key="10">
    <source>
        <dbReference type="EMBL" id="OAN40387.1"/>
    </source>
</evidence>
<proteinExistence type="inferred from homology"/>
<evidence type="ECO:0000313" key="12">
    <source>
        <dbReference type="Proteomes" id="UP000078396"/>
    </source>
</evidence>
<gene>
    <name evidence="10" type="ORF">A4X20_14905</name>
    <name evidence="11" type="ORF">AWC12_29840</name>
    <name evidence="9" type="ORF">OY187_27730</name>
</gene>
<evidence type="ECO:0000259" key="8">
    <source>
        <dbReference type="Pfam" id="PF01435"/>
    </source>
</evidence>
<dbReference type="EMBL" id="LQPC01000079">
    <property type="protein sequence ID" value="ORV80999.1"/>
    <property type="molecule type" value="Genomic_DNA"/>
</dbReference>
<comment type="cofactor">
    <cofactor evidence="6">
        <name>Zn(2+)</name>
        <dbReference type="ChEBI" id="CHEBI:29105"/>
    </cofactor>
    <text evidence="6">Binds 1 zinc ion per subunit.</text>
</comment>
<organism evidence="10 12">
    <name type="scientific">Mycolicibacterium iranicum</name>
    <name type="common">Mycobacterium iranicum</name>
    <dbReference type="NCBI Taxonomy" id="912594"/>
    <lineage>
        <taxon>Bacteria</taxon>
        <taxon>Bacillati</taxon>
        <taxon>Actinomycetota</taxon>
        <taxon>Actinomycetes</taxon>
        <taxon>Mycobacteriales</taxon>
        <taxon>Mycobacteriaceae</taxon>
        <taxon>Mycolicibacterium</taxon>
    </lineage>
</organism>
<dbReference type="PANTHER" id="PTHR34978">
    <property type="entry name" value="POSSIBLE SENSOR-TRANSDUCER PROTEIN BLAR"/>
    <property type="match status" value="1"/>
</dbReference>
<feature type="transmembrane region" description="Helical" evidence="7">
    <location>
        <begin position="283"/>
        <end position="303"/>
    </location>
</feature>
<keyword evidence="7" id="KW-1133">Transmembrane helix</keyword>
<evidence type="ECO:0000256" key="5">
    <source>
        <dbReference type="ARBA" id="ARBA00023049"/>
    </source>
</evidence>
<dbReference type="EMBL" id="JAPQYE010000021">
    <property type="protein sequence ID" value="MCZ0731850.1"/>
    <property type="molecule type" value="Genomic_DNA"/>
</dbReference>
<keyword evidence="14" id="KW-1185">Reference proteome</keyword>
<dbReference type="CDD" id="cd07326">
    <property type="entry name" value="M56_BlaR1_MecR1_like"/>
    <property type="match status" value="1"/>
</dbReference>
<reference evidence="10 12" key="2">
    <citation type="submission" date="2016-04" db="EMBL/GenBank/DDBJ databases">
        <title>Draft Genome Sequences of Staphylococcus capitis Strain H36, S. capitis Strain H65, S. cohnii Strain H62, S. hominis Strain H69, Mycobacterium iranicum Strain H39, Plantibacter sp. Strain H53, Pseudomonas oryzihabitans Strain H72, and Microbacterium sp. Strain H83, isolated from residential settings.</title>
        <authorList>
            <person name="Lymperopoulou D."/>
            <person name="Adams R.I."/>
            <person name="Lindow S."/>
            <person name="Coil D.A."/>
            <person name="Jospin G."/>
            <person name="Eisen J.A."/>
        </authorList>
    </citation>
    <scope>NUCLEOTIDE SEQUENCE [LARGE SCALE GENOMIC DNA]</scope>
    <source>
        <strain evidence="10 12">H39</strain>
    </source>
</reference>
<keyword evidence="2" id="KW-0479">Metal-binding</keyword>
<protein>
    <submittedName>
        <fullName evidence="9">M56 family metallopeptidase</fullName>
    </submittedName>
</protein>
<evidence type="ECO:0000256" key="4">
    <source>
        <dbReference type="ARBA" id="ARBA00022833"/>
    </source>
</evidence>
<dbReference type="GO" id="GO:0046872">
    <property type="term" value="F:metal ion binding"/>
    <property type="evidence" value="ECO:0007669"/>
    <property type="project" value="UniProtKB-KW"/>
</dbReference>
<dbReference type="EMBL" id="LWCS01000013">
    <property type="protein sequence ID" value="OAN40387.1"/>
    <property type="molecule type" value="Genomic_DNA"/>
</dbReference>
<keyword evidence="5 6" id="KW-0482">Metalloprotease</keyword>
<evidence type="ECO:0000256" key="3">
    <source>
        <dbReference type="ARBA" id="ARBA00022801"/>
    </source>
</evidence>
<dbReference type="InterPro" id="IPR001915">
    <property type="entry name" value="Peptidase_M48"/>
</dbReference>
<dbReference type="Proteomes" id="UP001084650">
    <property type="component" value="Unassembled WGS sequence"/>
</dbReference>
<dbReference type="Gene3D" id="3.30.2010.10">
    <property type="entry name" value="Metalloproteases ('zincins'), catalytic domain"/>
    <property type="match status" value="1"/>
</dbReference>
<sequence length="305" mass="31726">MSAALCLLVYGAALVWMGPRLLSWLSRGGGAPRLSVVLWLVTIVIAIAAWLVGAVGMLAEVFGPHPAGPLRYCMDALLALNHLGWAGHVAIIVACAAALIATSVVARRSLVAVRRFWRRSREHAHAAHILGSPSTHPGVVVLQERSAAAYCVVGRPDAIVVTSAAMSTLNEAELAAVLAHERAHLAGRHPQLMMALRALATSMPRFPLLPNAVAVVGRLLEMCADDTAARRHGRETVLDGLIALAGAPRTADGALGAADTAVLARAERLAVPAVAGALLRERIATISALAAVVLAPVLIAVICHS</sequence>
<feature type="transmembrane region" description="Helical" evidence="7">
    <location>
        <begin position="83"/>
        <end position="106"/>
    </location>
</feature>
<accession>A0A178LZJ7</accession>
<dbReference type="Proteomes" id="UP000078396">
    <property type="component" value="Unassembled WGS sequence"/>
</dbReference>
<evidence type="ECO:0000313" key="9">
    <source>
        <dbReference type="EMBL" id="MCZ0731850.1"/>
    </source>
</evidence>
<evidence type="ECO:0000313" key="13">
    <source>
        <dbReference type="Proteomes" id="UP000193622"/>
    </source>
</evidence>
<reference evidence="11 13" key="1">
    <citation type="submission" date="2016-01" db="EMBL/GenBank/DDBJ databases">
        <title>The new phylogeny of the genus Mycobacterium.</title>
        <authorList>
            <person name="Tarcisio F."/>
            <person name="Conor M."/>
            <person name="Antonella G."/>
            <person name="Elisabetta G."/>
            <person name="Giulia F.S."/>
            <person name="Sara T."/>
            <person name="Anna F."/>
            <person name="Clotilde B."/>
            <person name="Roberto B."/>
            <person name="Veronica D.S."/>
            <person name="Fabio R."/>
            <person name="Monica P."/>
            <person name="Olivier J."/>
            <person name="Enrico T."/>
            <person name="Nicola S."/>
        </authorList>
    </citation>
    <scope>NUCLEOTIDE SEQUENCE [LARGE SCALE GENOMIC DNA]</scope>
    <source>
        <strain evidence="11 13">DSM 45541</strain>
    </source>
</reference>
<evidence type="ECO:0000256" key="6">
    <source>
        <dbReference type="RuleBase" id="RU003983"/>
    </source>
</evidence>
<keyword evidence="1 6" id="KW-0645">Protease</keyword>
<dbReference type="AlphaFoldDB" id="A0A178LZJ7"/>
<keyword evidence="4 6" id="KW-0862">Zinc</keyword>
<keyword evidence="3 6" id="KW-0378">Hydrolase</keyword>
<dbReference type="Pfam" id="PF01435">
    <property type="entry name" value="Peptidase_M48"/>
    <property type="match status" value="1"/>
</dbReference>
<comment type="caution">
    <text evidence="10">The sequence shown here is derived from an EMBL/GenBank/DDBJ whole genome shotgun (WGS) entry which is preliminary data.</text>
</comment>
<dbReference type="RefSeq" id="WP_024444629.1">
    <property type="nucleotide sequence ID" value="NZ_JAPQYE010000021.1"/>
</dbReference>
<dbReference type="OrthoDB" id="9785340at2"/>
<evidence type="ECO:0000256" key="7">
    <source>
        <dbReference type="SAM" id="Phobius"/>
    </source>
</evidence>
<dbReference type="STRING" id="912594.AWC12_29840"/>
<comment type="similarity">
    <text evidence="6">Belongs to the peptidase M48 family.</text>
</comment>
<feature type="domain" description="Peptidase M48" evidence="8">
    <location>
        <begin position="121"/>
        <end position="199"/>
    </location>
</feature>
<dbReference type="Proteomes" id="UP000193622">
    <property type="component" value="Unassembled WGS sequence"/>
</dbReference>
<keyword evidence="7" id="KW-0472">Membrane</keyword>
<dbReference type="GO" id="GO:0006508">
    <property type="term" value="P:proteolysis"/>
    <property type="evidence" value="ECO:0007669"/>
    <property type="project" value="UniProtKB-KW"/>
</dbReference>
<name>A0A178LZJ7_MYCIR</name>
<evidence type="ECO:0000256" key="2">
    <source>
        <dbReference type="ARBA" id="ARBA00022723"/>
    </source>
</evidence>
<dbReference type="GO" id="GO:0004222">
    <property type="term" value="F:metalloendopeptidase activity"/>
    <property type="evidence" value="ECO:0007669"/>
    <property type="project" value="InterPro"/>
</dbReference>
<keyword evidence="7" id="KW-0812">Transmembrane</keyword>
<evidence type="ECO:0000256" key="1">
    <source>
        <dbReference type="ARBA" id="ARBA00022670"/>
    </source>
</evidence>
<reference evidence="9" key="3">
    <citation type="submission" date="2022-12" db="EMBL/GenBank/DDBJ databases">
        <title>Whole genome sequence of Mycolicibacterium iranicum strain SBH312.</title>
        <authorList>
            <person name="Jani J."/>
            <person name="Arifin Mustapha Z."/>
            <person name="Ahmed K."/>
            <person name="Kai Ling C."/>
        </authorList>
    </citation>
    <scope>NUCLEOTIDE SEQUENCE</scope>
    <source>
        <strain evidence="9">SBH312</strain>
    </source>
</reference>
<evidence type="ECO:0000313" key="14">
    <source>
        <dbReference type="Proteomes" id="UP001084650"/>
    </source>
</evidence>